<dbReference type="OrthoDB" id="21502at2759"/>
<accession>A0A086TB37</accession>
<name>A0A086TB37_HAPC1</name>
<sequence length="499" mass="55164">MAFLARMLGFGPKRPLPERVPTDEVVPVHFWDDMPFLRGATLMWTFRFDDVLDADMLGTSLSELFESEGWRKLGGRLRLKPDGKIEVHIPTPFTPERPSLYFTKQHFDVSMSEHPEASKLPAAGDKPAIFPAASEYASLGLGPGAPRHIDDYLYSDVPQFSLHVVTFEDGTLVSINFNHVTTDAGGLRAVLDAWQLHLAGKPEAKAEFMSIRDGMAGLYKGPPPQANVIADMRLSGWRMAVWGLCFLWDNWWTSHERRTVCIPKTVMDKLLQNARNDLARVTPKGQDVPFVTEGDVLLALSLRLAAHNLGPSSTRTITQMMAVDPRGRAKSVFKEGGAYVQNSPAAVFASCPASDAREKSLGELALHMRKAIVAQTTEAQLLTMAAEGNDVMRKTGNLPVFSRMNALFTVSSSWSKAKLFESIDFSPAIVKPSSKIQPEGSTWKPGHPVFYHSRNMEKSSPFSTCLILNMGRDHGGNMWVGGDQSLPAWSRLIDILNSQ</sequence>
<keyword evidence="2" id="KW-1185">Reference proteome</keyword>
<protein>
    <submittedName>
        <fullName evidence="1">Uncharacterized protein</fullName>
    </submittedName>
</protein>
<dbReference type="Gene3D" id="3.30.559.10">
    <property type="entry name" value="Chloramphenicol acetyltransferase-like domain"/>
    <property type="match status" value="2"/>
</dbReference>
<organism evidence="1 2">
    <name type="scientific">Hapsidospora chrysogenum (strain ATCC 11550 / CBS 779.69 / DSM 880 / IAM 14645 / JCM 23072 / IMI 49137)</name>
    <name type="common">Acremonium chrysogenum</name>
    <dbReference type="NCBI Taxonomy" id="857340"/>
    <lineage>
        <taxon>Eukaryota</taxon>
        <taxon>Fungi</taxon>
        <taxon>Dikarya</taxon>
        <taxon>Ascomycota</taxon>
        <taxon>Pezizomycotina</taxon>
        <taxon>Sordariomycetes</taxon>
        <taxon>Hypocreomycetidae</taxon>
        <taxon>Hypocreales</taxon>
        <taxon>Bionectriaceae</taxon>
        <taxon>Hapsidospora</taxon>
    </lineage>
</organism>
<dbReference type="AlphaFoldDB" id="A0A086TB37"/>
<dbReference type="HOGENOM" id="CLU_029797_2_1_1"/>
<comment type="caution">
    <text evidence="1">The sequence shown here is derived from an EMBL/GenBank/DDBJ whole genome shotgun (WGS) entry which is preliminary data.</text>
</comment>
<dbReference type="Proteomes" id="UP000029964">
    <property type="component" value="Unassembled WGS sequence"/>
</dbReference>
<gene>
    <name evidence="1" type="ORF">ACRE_026290</name>
</gene>
<reference evidence="2" key="1">
    <citation type="journal article" date="2014" name="Genome Announc.">
        <title>Genome sequence and annotation of Acremonium chrysogenum, producer of the beta-lactam antibiotic cephalosporin C.</title>
        <authorList>
            <person name="Terfehr D."/>
            <person name="Dahlmann T.A."/>
            <person name="Specht T."/>
            <person name="Zadra I."/>
            <person name="Kuernsteiner H."/>
            <person name="Kueck U."/>
        </authorList>
    </citation>
    <scope>NUCLEOTIDE SEQUENCE [LARGE SCALE GENOMIC DNA]</scope>
    <source>
        <strain evidence="2">ATCC 11550 / CBS 779.69 / DSM 880 / IAM 14645 / JCM 23072 / IMI 49137</strain>
    </source>
</reference>
<proteinExistence type="predicted"/>
<evidence type="ECO:0000313" key="2">
    <source>
        <dbReference type="Proteomes" id="UP000029964"/>
    </source>
</evidence>
<dbReference type="InterPro" id="IPR023213">
    <property type="entry name" value="CAT-like_dom_sf"/>
</dbReference>
<dbReference type="STRING" id="857340.A0A086TB37"/>
<dbReference type="EMBL" id="JPKY01000018">
    <property type="protein sequence ID" value="KFH46569.1"/>
    <property type="molecule type" value="Genomic_DNA"/>
</dbReference>
<evidence type="ECO:0000313" key="1">
    <source>
        <dbReference type="EMBL" id="KFH46569.1"/>
    </source>
</evidence>
<dbReference type="Pfam" id="PF02458">
    <property type="entry name" value="Transferase"/>
    <property type="match status" value="1"/>
</dbReference>